<keyword evidence="6" id="KW-1133">Transmembrane helix</keyword>
<proteinExistence type="inferred from homology"/>
<accession>A0A1L7XSV7</accession>
<evidence type="ECO:0000256" key="2">
    <source>
        <dbReference type="ARBA" id="ARBA00022723"/>
    </source>
</evidence>
<dbReference type="PROSITE" id="PS00086">
    <property type="entry name" value="CYTOCHROME_P450"/>
    <property type="match status" value="1"/>
</dbReference>
<keyword evidence="2 4" id="KW-0479">Metal-binding</keyword>
<keyword evidence="7" id="KW-0489">Methyltransferase</keyword>
<dbReference type="GO" id="GO:0008168">
    <property type="term" value="F:methyltransferase activity"/>
    <property type="evidence" value="ECO:0007669"/>
    <property type="project" value="UniProtKB-KW"/>
</dbReference>
<dbReference type="Pfam" id="PF00067">
    <property type="entry name" value="p450"/>
    <property type="match status" value="1"/>
</dbReference>
<comment type="similarity">
    <text evidence="5">Belongs to the cytochrome P450 family.</text>
</comment>
<feature type="transmembrane region" description="Helical" evidence="6">
    <location>
        <begin position="12"/>
        <end position="31"/>
    </location>
</feature>
<dbReference type="FunFam" id="1.10.630.10:FF:000050">
    <property type="entry name" value="Cytochrome P450 monooxygenase"/>
    <property type="match status" value="1"/>
</dbReference>
<dbReference type="GO" id="GO:0004497">
    <property type="term" value="F:monooxygenase activity"/>
    <property type="evidence" value="ECO:0007669"/>
    <property type="project" value="UniProtKB-KW"/>
</dbReference>
<keyword evidence="6" id="KW-0812">Transmembrane</keyword>
<organism evidence="7 8">
    <name type="scientific">Phialocephala subalpina</name>
    <dbReference type="NCBI Taxonomy" id="576137"/>
    <lineage>
        <taxon>Eukaryota</taxon>
        <taxon>Fungi</taxon>
        <taxon>Dikarya</taxon>
        <taxon>Ascomycota</taxon>
        <taxon>Pezizomycotina</taxon>
        <taxon>Leotiomycetes</taxon>
        <taxon>Helotiales</taxon>
        <taxon>Mollisiaceae</taxon>
        <taxon>Phialocephala</taxon>
        <taxon>Phialocephala fortinii species complex</taxon>
    </lineage>
</organism>
<reference evidence="7 8" key="1">
    <citation type="submission" date="2016-03" db="EMBL/GenBank/DDBJ databases">
        <authorList>
            <person name="Ploux O."/>
        </authorList>
    </citation>
    <scope>NUCLEOTIDE SEQUENCE [LARGE SCALE GENOMIC DNA]</scope>
    <source>
        <strain evidence="7 8">UAMH 11012</strain>
    </source>
</reference>
<evidence type="ECO:0000313" key="7">
    <source>
        <dbReference type="EMBL" id="CZR68121.1"/>
    </source>
</evidence>
<gene>
    <name evidence="7" type="ORF">PAC_18020</name>
</gene>
<dbReference type="InterPro" id="IPR002401">
    <property type="entry name" value="Cyt_P450_E_grp-I"/>
</dbReference>
<dbReference type="PANTHER" id="PTHR24305:SF190">
    <property type="entry name" value="P450, PUTATIVE (EUROFUNG)-RELATED"/>
    <property type="match status" value="1"/>
</dbReference>
<dbReference type="STRING" id="576137.A0A1L7XSV7"/>
<evidence type="ECO:0000256" key="4">
    <source>
        <dbReference type="PIRSR" id="PIRSR602401-1"/>
    </source>
</evidence>
<dbReference type="GO" id="GO:0016705">
    <property type="term" value="F:oxidoreductase activity, acting on paired donors, with incorporation or reduction of molecular oxygen"/>
    <property type="evidence" value="ECO:0007669"/>
    <property type="project" value="InterPro"/>
</dbReference>
<feature type="binding site" description="axial binding residue" evidence="4">
    <location>
        <position position="473"/>
    </location>
    <ligand>
        <name>heme</name>
        <dbReference type="ChEBI" id="CHEBI:30413"/>
    </ligand>
    <ligandPart>
        <name>Fe</name>
        <dbReference type="ChEBI" id="CHEBI:18248"/>
    </ligandPart>
</feature>
<dbReference type="InterPro" id="IPR050121">
    <property type="entry name" value="Cytochrome_P450_monoxygenase"/>
</dbReference>
<dbReference type="SUPFAM" id="SSF48264">
    <property type="entry name" value="Cytochrome P450"/>
    <property type="match status" value="1"/>
</dbReference>
<dbReference type="InterPro" id="IPR017972">
    <property type="entry name" value="Cyt_P450_CS"/>
</dbReference>
<dbReference type="PANTHER" id="PTHR24305">
    <property type="entry name" value="CYTOCHROME P450"/>
    <property type="match status" value="1"/>
</dbReference>
<keyword evidence="5" id="KW-0503">Monooxygenase</keyword>
<dbReference type="EMBL" id="FJOG01000051">
    <property type="protein sequence ID" value="CZR68121.1"/>
    <property type="molecule type" value="Genomic_DNA"/>
</dbReference>
<keyword evidence="7" id="KW-0808">Transferase</keyword>
<evidence type="ECO:0000256" key="6">
    <source>
        <dbReference type="SAM" id="Phobius"/>
    </source>
</evidence>
<sequence>MSAVFIPSFEFVLIVPVLVITCIFFLCEAFLSPLRHIPGPLLARFTRLWLFREVYNSTFSSTNIELHKKYGHIVRIAHNEYSIDDSDAARTIYGSGKGFIKVVQTLRYASLRFITHSSSSYDSLPSSYIVVEIILKQVEFYSLRGTRGAKIFARRKVAAAYSVTSLVQSEAHIDECTSLFCERLLEFAKEGTLFDMSHWLQCYAFDVIGMITFGDRFGFLDAGVNIGGIIVALDTQFQFAARVGIFPEWYLAIVWAQARKGTIHGSAHLLKFAQERLEARFARPSIEDTKFNADAPADFMTKFLRIRAADPNKISKEEISIACLTNIGAGSDTTSISLSSVFFYLYKYPRTLSHLRQEIDGMAKQGLISDPVTYQQAQRLPYLQAVIKEALRLHPATGLIIGRVGPKGGAEVAGEVFPEGTIIGINSWVAHRNQDIFGADVEEFRPERWLEDAEVVKRREAYFLAFGQGSRTCIAKNISLMEMSKVVPQLVRHFDFVPDGERPSWRFENVWFVKQKDFKLRVKRRNALVG</sequence>
<evidence type="ECO:0000256" key="1">
    <source>
        <dbReference type="ARBA" id="ARBA00001971"/>
    </source>
</evidence>
<keyword evidence="6" id="KW-0472">Membrane</keyword>
<keyword evidence="5" id="KW-0560">Oxidoreductase</keyword>
<dbReference type="GO" id="GO:0005506">
    <property type="term" value="F:iron ion binding"/>
    <property type="evidence" value="ECO:0007669"/>
    <property type="project" value="InterPro"/>
</dbReference>
<dbReference type="GO" id="GO:0020037">
    <property type="term" value="F:heme binding"/>
    <property type="evidence" value="ECO:0007669"/>
    <property type="project" value="InterPro"/>
</dbReference>
<dbReference type="PRINTS" id="PR00463">
    <property type="entry name" value="EP450I"/>
</dbReference>
<dbReference type="Proteomes" id="UP000184330">
    <property type="component" value="Unassembled WGS sequence"/>
</dbReference>
<dbReference type="AlphaFoldDB" id="A0A1L7XSV7"/>
<name>A0A1L7XSV7_9HELO</name>
<dbReference type="Gene3D" id="1.10.630.10">
    <property type="entry name" value="Cytochrome P450"/>
    <property type="match status" value="1"/>
</dbReference>
<comment type="cofactor">
    <cofactor evidence="1 4">
        <name>heme</name>
        <dbReference type="ChEBI" id="CHEBI:30413"/>
    </cofactor>
</comment>
<evidence type="ECO:0000313" key="8">
    <source>
        <dbReference type="Proteomes" id="UP000184330"/>
    </source>
</evidence>
<evidence type="ECO:0000256" key="3">
    <source>
        <dbReference type="ARBA" id="ARBA00023004"/>
    </source>
</evidence>
<keyword evidence="4 5" id="KW-0349">Heme</keyword>
<dbReference type="InterPro" id="IPR036396">
    <property type="entry name" value="Cyt_P450_sf"/>
</dbReference>
<evidence type="ECO:0000256" key="5">
    <source>
        <dbReference type="RuleBase" id="RU000461"/>
    </source>
</evidence>
<dbReference type="GO" id="GO:0032259">
    <property type="term" value="P:methylation"/>
    <property type="evidence" value="ECO:0007669"/>
    <property type="project" value="UniProtKB-KW"/>
</dbReference>
<keyword evidence="8" id="KW-1185">Reference proteome</keyword>
<dbReference type="PRINTS" id="PR00385">
    <property type="entry name" value="P450"/>
</dbReference>
<dbReference type="OrthoDB" id="3934656at2759"/>
<protein>
    <submittedName>
        <fullName evidence="7">Related to pisatin demethylase</fullName>
    </submittedName>
</protein>
<dbReference type="InterPro" id="IPR001128">
    <property type="entry name" value="Cyt_P450"/>
</dbReference>
<keyword evidence="3 4" id="KW-0408">Iron</keyword>
<dbReference type="CDD" id="cd11060">
    <property type="entry name" value="CYP57A1-like"/>
    <property type="match status" value="1"/>
</dbReference>